<evidence type="ECO:0000259" key="1">
    <source>
        <dbReference type="Pfam" id="PF13961"/>
    </source>
</evidence>
<dbReference type="Pfam" id="PF13961">
    <property type="entry name" value="DUF4219"/>
    <property type="match status" value="1"/>
</dbReference>
<comment type="caution">
    <text evidence="2">The sequence shown here is derived from an EMBL/GenBank/DDBJ whole genome shotgun (WGS) entry which is preliminary data.</text>
</comment>
<reference evidence="2" key="1">
    <citation type="journal article" date="2021" name="Front. Plant Sci.">
        <title>Chromosome-Scale Genome Assembly for Chinese Sour Jujube and Insights Into Its Genome Evolution and Domestication Signature.</title>
        <authorList>
            <person name="Shen L.-Y."/>
            <person name="Luo H."/>
            <person name="Wang X.-L."/>
            <person name="Wang X.-M."/>
            <person name="Qiu X.-J."/>
            <person name="Liu H."/>
            <person name="Zhou S.-S."/>
            <person name="Jia K.-H."/>
            <person name="Nie S."/>
            <person name="Bao Y.-T."/>
            <person name="Zhang R.-G."/>
            <person name="Yun Q.-Z."/>
            <person name="Chai Y.-H."/>
            <person name="Lu J.-Y."/>
            <person name="Li Y."/>
            <person name="Zhao S.-W."/>
            <person name="Mao J.-F."/>
            <person name="Jia S.-G."/>
            <person name="Mao Y.-M."/>
        </authorList>
    </citation>
    <scope>NUCLEOTIDE SEQUENCE</scope>
    <source>
        <strain evidence="2">AT0</strain>
        <tissue evidence="2">Leaf</tissue>
    </source>
</reference>
<protein>
    <recommendedName>
        <fullName evidence="1">DUF4219 domain-containing protein</fullName>
    </recommendedName>
</protein>
<organism evidence="2 3">
    <name type="scientific">Ziziphus jujuba var. spinosa</name>
    <dbReference type="NCBI Taxonomy" id="714518"/>
    <lineage>
        <taxon>Eukaryota</taxon>
        <taxon>Viridiplantae</taxon>
        <taxon>Streptophyta</taxon>
        <taxon>Embryophyta</taxon>
        <taxon>Tracheophyta</taxon>
        <taxon>Spermatophyta</taxon>
        <taxon>Magnoliopsida</taxon>
        <taxon>eudicotyledons</taxon>
        <taxon>Gunneridae</taxon>
        <taxon>Pentapetalae</taxon>
        <taxon>rosids</taxon>
        <taxon>fabids</taxon>
        <taxon>Rosales</taxon>
        <taxon>Rhamnaceae</taxon>
        <taxon>Paliureae</taxon>
        <taxon>Ziziphus</taxon>
    </lineage>
</organism>
<dbReference type="Proteomes" id="UP000813462">
    <property type="component" value="Unassembled WGS sequence"/>
</dbReference>
<accession>A0A978VN55</accession>
<name>A0A978VN55_ZIZJJ</name>
<evidence type="ECO:0000313" key="2">
    <source>
        <dbReference type="EMBL" id="KAH7536980.1"/>
    </source>
</evidence>
<proteinExistence type="predicted"/>
<evidence type="ECO:0000313" key="3">
    <source>
        <dbReference type="Proteomes" id="UP000813462"/>
    </source>
</evidence>
<feature type="domain" description="DUF4219" evidence="1">
    <location>
        <begin position="21"/>
        <end position="45"/>
    </location>
</feature>
<dbReference type="AlphaFoldDB" id="A0A978VN55"/>
<sequence length="105" mass="11860">MSTKNGAVLSTEIVPEVLIKKKNYKEWSFRLRTYLEAQDVWDIIESTSNEAVDDKVRQKKNATPLHAIHISCGPVAFSLIEGITNAKEAWDKLAEPEPEPEGMYV</sequence>
<dbReference type="EMBL" id="JAEACU010000003">
    <property type="protein sequence ID" value="KAH7536980.1"/>
    <property type="molecule type" value="Genomic_DNA"/>
</dbReference>
<gene>
    <name evidence="2" type="ORF">FEM48_Zijuj03G0043500</name>
</gene>
<dbReference type="InterPro" id="IPR025314">
    <property type="entry name" value="DUF4219"/>
</dbReference>